<evidence type="ECO:0000313" key="1">
    <source>
        <dbReference type="EMBL" id="VDN16992.1"/>
    </source>
</evidence>
<dbReference type="EMBL" id="UYRT01077850">
    <property type="protein sequence ID" value="VDN16992.1"/>
    <property type="molecule type" value="Genomic_DNA"/>
</dbReference>
<gene>
    <name evidence="1" type="ORF">GPUH_LOCUS10103</name>
</gene>
<reference evidence="3" key="1">
    <citation type="submission" date="2016-06" db="UniProtKB">
        <authorList>
            <consortium name="WormBaseParasite"/>
        </authorList>
    </citation>
    <scope>IDENTIFICATION</scope>
</reference>
<protein>
    <submittedName>
        <fullName evidence="3">Pirin_C_2 domain-containing protein</fullName>
    </submittedName>
</protein>
<organism evidence="3">
    <name type="scientific">Gongylonema pulchrum</name>
    <dbReference type="NCBI Taxonomy" id="637853"/>
    <lineage>
        <taxon>Eukaryota</taxon>
        <taxon>Metazoa</taxon>
        <taxon>Ecdysozoa</taxon>
        <taxon>Nematoda</taxon>
        <taxon>Chromadorea</taxon>
        <taxon>Rhabditida</taxon>
        <taxon>Spirurina</taxon>
        <taxon>Spiruromorpha</taxon>
        <taxon>Spiruroidea</taxon>
        <taxon>Gongylonematidae</taxon>
        <taxon>Gongylonema</taxon>
    </lineage>
</organism>
<proteinExistence type="predicted"/>
<sequence>MWANHEQADVAWQIGTMPLNEHKFISLTGTLEMPDDEFAVTRLKSGQTSSLITEPIRCIIGRATLTFR</sequence>
<dbReference type="WBParaSite" id="GPUH_0001011601-mRNA-1">
    <property type="protein sequence ID" value="GPUH_0001011601-mRNA-1"/>
    <property type="gene ID" value="GPUH_0001011601"/>
</dbReference>
<keyword evidence="2" id="KW-1185">Reference proteome</keyword>
<dbReference type="AlphaFoldDB" id="A0A183DN12"/>
<evidence type="ECO:0000313" key="3">
    <source>
        <dbReference type="WBParaSite" id="GPUH_0001011601-mRNA-1"/>
    </source>
</evidence>
<name>A0A183DN12_9BILA</name>
<reference evidence="1 2" key="2">
    <citation type="submission" date="2018-11" db="EMBL/GenBank/DDBJ databases">
        <authorList>
            <consortium name="Pathogen Informatics"/>
        </authorList>
    </citation>
    <scope>NUCLEOTIDE SEQUENCE [LARGE SCALE GENOMIC DNA]</scope>
</reference>
<evidence type="ECO:0000313" key="2">
    <source>
        <dbReference type="Proteomes" id="UP000271098"/>
    </source>
</evidence>
<dbReference type="Proteomes" id="UP000271098">
    <property type="component" value="Unassembled WGS sequence"/>
</dbReference>
<accession>A0A183DN12</accession>